<dbReference type="PANTHER" id="PTHR44757:SF2">
    <property type="entry name" value="BIOFILM ARCHITECTURE MAINTENANCE PROTEIN MBAA"/>
    <property type="match status" value="1"/>
</dbReference>
<feature type="transmembrane region" description="Helical" evidence="1">
    <location>
        <begin position="255"/>
        <end position="275"/>
    </location>
</feature>
<dbReference type="Gene3D" id="3.30.70.270">
    <property type="match status" value="1"/>
</dbReference>
<dbReference type="SUPFAM" id="SSF55073">
    <property type="entry name" value="Nucleotide cyclase"/>
    <property type="match status" value="1"/>
</dbReference>
<feature type="domain" description="GGDEF" evidence="3">
    <location>
        <begin position="627"/>
        <end position="760"/>
    </location>
</feature>
<dbReference type="RefSeq" id="WP_149677863.1">
    <property type="nucleotide sequence ID" value="NZ_FQZP01000005.1"/>
</dbReference>
<accession>A0A1M6CQN2</accession>
<dbReference type="InterPro" id="IPR029787">
    <property type="entry name" value="Nucleotide_cyclase"/>
</dbReference>
<proteinExistence type="predicted"/>
<dbReference type="SMART" id="SM00065">
    <property type="entry name" value="GAF"/>
    <property type="match status" value="1"/>
</dbReference>
<feature type="transmembrane region" description="Helical" evidence="1">
    <location>
        <begin position="100"/>
        <end position="120"/>
    </location>
</feature>
<dbReference type="Pfam" id="PF01590">
    <property type="entry name" value="GAF"/>
    <property type="match status" value="1"/>
</dbReference>
<dbReference type="InterPro" id="IPR031621">
    <property type="entry name" value="HisKA_7TM"/>
</dbReference>
<keyword evidence="1" id="KW-1133">Transmembrane helix</keyword>
<sequence>MVSIPSLFSIIFSLICVVGLFLGVYTLYSNPGSMTNRLFFALTITLVIWSFGFAMAISAPNLSMCLFWRRFAAIGWSTFFSILLHFMISLSGRTVLLNKWWKYALLYLPSVVCLSVFTYIPGLNPQQFNMVYTEMGWVNVSIKNFWDWFFILYYVSYSLMGVYFVWQWGKTADSKNVKKQSGIITRMFTLTLIIGAFTESVVNNVFTIKIPQLAPIIMMIPVAGVSVAMQKYGLLDNRKNTADSLLFSEQIRTRIIQYLANALFAASILNIITMYCILGSNLVSTLLLSSFMIMAGVALGLNQRLNKSTNYKDKVYAVTFFVLIPVLTLSFIEYASVTVWALAFLFLIISIAMVSRVIQVAVAASILLTQLTISLIKPSIVVQIDAADYMGRIGISLITIWVAFFVMNVFRSKLLENAHQISFQNLVEKISARYASANEKDFDDVTQETLEKISAFLRTDAASVYLFGPEKDILTCSHSWPDGQHSDSAGHKTIRLADYPRFHGKLPSAQVLEVYDLNDLPSEECDDLVKIFGRQVKSLLILPIENNENVYGYLVLQSVMTHRAWLTIDKNNLMIIADILAVTMERIRQEKQIHYMAYYDLLTGFPNRTLFKDRLSQAVLRAERKSEILAVLLLDLDAFKNVNDTIGYEGGDALILEVSCKLCQSLRKSDTVSRFGEDEFLILVQNIGSTKDVIKIVNKVMQVFKKPFTVHNQELYISASVGIAVYPFDGSDADSLIKNADIAMSQAKSRGKGQYCLCTAEMKEEVLLKHELSNKLYRAIDNNELFLQYQPMVSAKTGELLCVEALVRWQQPDHGLISPGLFIPLAEQNGLIGPIGEWVLRTACRQAKAWQDMGLPPVHISVNVSVFQLLNPKFVTVLKNILAETGLKPEYLDLEITESVAVKEFDNILSVLKELRELGVEISIDDFGTEYSSLSRLNHMPANRIKIDRSFISNLFSSDKEQTLVKGMIHLSQTLGLRVVAEGVEHEEQARFLREHGCDEIQGYYISRPAHAEDLLKLFSNA</sequence>
<organism evidence="4 5">
    <name type="scientific">Thermoclostridium caenicola</name>
    <dbReference type="NCBI Taxonomy" id="659425"/>
    <lineage>
        <taxon>Bacteria</taxon>
        <taxon>Bacillati</taxon>
        <taxon>Bacillota</taxon>
        <taxon>Clostridia</taxon>
        <taxon>Eubacteriales</taxon>
        <taxon>Oscillospiraceae</taxon>
        <taxon>Thermoclostridium</taxon>
    </lineage>
</organism>
<dbReference type="CDD" id="cd01949">
    <property type="entry name" value="GGDEF"/>
    <property type="match status" value="1"/>
</dbReference>
<dbReference type="Gene3D" id="3.20.20.450">
    <property type="entry name" value="EAL domain"/>
    <property type="match status" value="1"/>
</dbReference>
<dbReference type="CDD" id="cd01948">
    <property type="entry name" value="EAL"/>
    <property type="match status" value="1"/>
</dbReference>
<dbReference type="PROSITE" id="PS50883">
    <property type="entry name" value="EAL"/>
    <property type="match status" value="1"/>
</dbReference>
<evidence type="ECO:0000256" key="1">
    <source>
        <dbReference type="SAM" id="Phobius"/>
    </source>
</evidence>
<dbReference type="EMBL" id="FQZP01000005">
    <property type="protein sequence ID" value="SHI63405.1"/>
    <property type="molecule type" value="Genomic_DNA"/>
</dbReference>
<reference evidence="4 5" key="1">
    <citation type="submission" date="2016-11" db="EMBL/GenBank/DDBJ databases">
        <authorList>
            <person name="Varghese N."/>
            <person name="Submissions S."/>
        </authorList>
    </citation>
    <scope>NUCLEOTIDE SEQUENCE [LARGE SCALE GENOMIC DNA]</scope>
    <source>
        <strain evidence="4 5">DSM 19027</strain>
    </source>
</reference>
<dbReference type="Gene3D" id="3.30.450.40">
    <property type="match status" value="1"/>
</dbReference>
<dbReference type="Proteomes" id="UP000324781">
    <property type="component" value="Unassembled WGS sequence"/>
</dbReference>
<protein>
    <submittedName>
        <fullName evidence="4">Diguanylate cyclase (GGDEF) domain-containing protein</fullName>
    </submittedName>
</protein>
<feature type="transmembrane region" description="Helical" evidence="1">
    <location>
        <begin position="338"/>
        <end position="368"/>
    </location>
</feature>
<feature type="transmembrane region" description="Helical" evidence="1">
    <location>
        <begin position="212"/>
        <end position="234"/>
    </location>
</feature>
<dbReference type="InterPro" id="IPR029016">
    <property type="entry name" value="GAF-like_dom_sf"/>
</dbReference>
<dbReference type="SMART" id="SM00267">
    <property type="entry name" value="GGDEF"/>
    <property type="match status" value="1"/>
</dbReference>
<keyword evidence="5" id="KW-1185">Reference proteome</keyword>
<dbReference type="InterPro" id="IPR052155">
    <property type="entry name" value="Biofilm_reg_signaling"/>
</dbReference>
<dbReference type="Pfam" id="PF00563">
    <property type="entry name" value="EAL"/>
    <property type="match status" value="1"/>
</dbReference>
<dbReference type="OrthoDB" id="9762141at2"/>
<dbReference type="InterPro" id="IPR001633">
    <property type="entry name" value="EAL_dom"/>
</dbReference>
<feature type="transmembrane region" description="Helical" evidence="1">
    <location>
        <begin position="281"/>
        <end position="302"/>
    </location>
</feature>
<dbReference type="NCBIfam" id="TIGR00254">
    <property type="entry name" value="GGDEF"/>
    <property type="match status" value="1"/>
</dbReference>
<dbReference type="InterPro" id="IPR003018">
    <property type="entry name" value="GAF"/>
</dbReference>
<feature type="transmembrane region" description="Helical" evidence="1">
    <location>
        <begin position="145"/>
        <end position="166"/>
    </location>
</feature>
<evidence type="ECO:0000259" key="2">
    <source>
        <dbReference type="PROSITE" id="PS50883"/>
    </source>
</evidence>
<dbReference type="InterPro" id="IPR000160">
    <property type="entry name" value="GGDEF_dom"/>
</dbReference>
<gene>
    <name evidence="4" type="ORF">SAMN05444373_1005102</name>
</gene>
<dbReference type="Pfam" id="PF16927">
    <property type="entry name" value="HisKA_7TM"/>
    <property type="match status" value="1"/>
</dbReference>
<feature type="transmembrane region" description="Helical" evidence="1">
    <location>
        <begin position="314"/>
        <end position="332"/>
    </location>
</feature>
<dbReference type="SUPFAM" id="SSF141868">
    <property type="entry name" value="EAL domain-like"/>
    <property type="match status" value="1"/>
</dbReference>
<dbReference type="PANTHER" id="PTHR44757">
    <property type="entry name" value="DIGUANYLATE CYCLASE DGCP"/>
    <property type="match status" value="1"/>
</dbReference>
<dbReference type="PROSITE" id="PS50887">
    <property type="entry name" value="GGDEF"/>
    <property type="match status" value="1"/>
</dbReference>
<evidence type="ECO:0000259" key="3">
    <source>
        <dbReference type="PROSITE" id="PS50887"/>
    </source>
</evidence>
<dbReference type="SMART" id="SM00052">
    <property type="entry name" value="EAL"/>
    <property type="match status" value="1"/>
</dbReference>
<dbReference type="AlphaFoldDB" id="A0A1M6CQN2"/>
<feature type="transmembrane region" description="Helical" evidence="1">
    <location>
        <begin position="389"/>
        <end position="410"/>
    </location>
</feature>
<keyword evidence="1" id="KW-0472">Membrane</keyword>
<feature type="transmembrane region" description="Helical" evidence="1">
    <location>
        <begin position="187"/>
        <end position="206"/>
    </location>
</feature>
<dbReference type="SUPFAM" id="SSF55781">
    <property type="entry name" value="GAF domain-like"/>
    <property type="match status" value="1"/>
</dbReference>
<feature type="domain" description="EAL" evidence="2">
    <location>
        <begin position="769"/>
        <end position="1022"/>
    </location>
</feature>
<feature type="transmembrane region" description="Helical" evidence="1">
    <location>
        <begin position="39"/>
        <end position="59"/>
    </location>
</feature>
<evidence type="ECO:0000313" key="4">
    <source>
        <dbReference type="EMBL" id="SHI63405.1"/>
    </source>
</evidence>
<dbReference type="Pfam" id="PF00990">
    <property type="entry name" value="GGDEF"/>
    <property type="match status" value="1"/>
</dbReference>
<dbReference type="InterPro" id="IPR043128">
    <property type="entry name" value="Rev_trsase/Diguanyl_cyclase"/>
</dbReference>
<dbReference type="FunFam" id="3.20.20.450:FF:000001">
    <property type="entry name" value="Cyclic di-GMP phosphodiesterase yahA"/>
    <property type="match status" value="1"/>
</dbReference>
<feature type="transmembrane region" description="Helical" evidence="1">
    <location>
        <begin position="6"/>
        <end position="27"/>
    </location>
</feature>
<feature type="transmembrane region" description="Helical" evidence="1">
    <location>
        <begin position="71"/>
        <end position="88"/>
    </location>
</feature>
<evidence type="ECO:0000313" key="5">
    <source>
        <dbReference type="Proteomes" id="UP000324781"/>
    </source>
</evidence>
<name>A0A1M6CQN2_9FIRM</name>
<keyword evidence="1" id="KW-0812">Transmembrane</keyword>
<dbReference type="InterPro" id="IPR035919">
    <property type="entry name" value="EAL_sf"/>
</dbReference>